<keyword evidence="5" id="KW-0547">Nucleotide-binding</keyword>
<dbReference type="GeneID" id="94194449"/>
<keyword evidence="7" id="KW-0256">Endoplasmic reticulum</keyword>
<dbReference type="GO" id="GO:0005786">
    <property type="term" value="C:signal recognition particle, endoplasmic reticulum targeting"/>
    <property type="evidence" value="ECO:0007669"/>
    <property type="project" value="UniProtKB-KW"/>
</dbReference>
<evidence type="ECO:0000256" key="12">
    <source>
        <dbReference type="ARBA" id="ARBA00035672"/>
    </source>
</evidence>
<evidence type="ECO:0000256" key="1">
    <source>
        <dbReference type="ARBA" id="ARBA00004240"/>
    </source>
</evidence>
<evidence type="ECO:0000256" key="6">
    <source>
        <dbReference type="ARBA" id="ARBA00022801"/>
    </source>
</evidence>
<dbReference type="EMBL" id="BPLF01000002">
    <property type="protein sequence ID" value="GIX62968.1"/>
    <property type="molecule type" value="Genomic_DNA"/>
</dbReference>
<keyword evidence="11" id="KW-0687">Ribonucleoprotein</keyword>
<keyword evidence="16" id="KW-1185">Reference proteome</keyword>
<dbReference type="FunFam" id="3.40.50.300:FF:000022">
    <property type="entry name" value="Signal recognition particle 54 kDa subunit"/>
    <property type="match status" value="1"/>
</dbReference>
<keyword evidence="10" id="KW-0733">Signal recognition particle</keyword>
<dbReference type="PANTHER" id="PTHR11564:SF5">
    <property type="entry name" value="SIGNAL RECOGNITION PARTICLE SUBUNIT SRP54"/>
    <property type="match status" value="1"/>
</dbReference>
<evidence type="ECO:0000256" key="13">
    <source>
        <dbReference type="ARBA" id="ARBA00048157"/>
    </source>
</evidence>
<comment type="similarity">
    <text evidence="3">Belongs to the GTP-binding SRP family. SRP54 subfamily.</text>
</comment>
<accession>A0AAV4LS34</accession>
<dbReference type="RefSeq" id="XP_067715037.1">
    <property type="nucleotide sequence ID" value="XM_067858936.1"/>
</dbReference>
<dbReference type="InterPro" id="IPR027417">
    <property type="entry name" value="P-loop_NTPase"/>
</dbReference>
<comment type="catalytic activity">
    <reaction evidence="13">
        <text>GTP + H2O = GDP + phosphate + H(+)</text>
        <dbReference type="Rhea" id="RHEA:19669"/>
        <dbReference type="ChEBI" id="CHEBI:15377"/>
        <dbReference type="ChEBI" id="CHEBI:15378"/>
        <dbReference type="ChEBI" id="CHEBI:37565"/>
        <dbReference type="ChEBI" id="CHEBI:43474"/>
        <dbReference type="ChEBI" id="CHEBI:58189"/>
        <dbReference type="EC" id="3.6.5.4"/>
    </reaction>
    <physiologicalReaction direction="left-to-right" evidence="13">
        <dbReference type="Rhea" id="RHEA:19670"/>
    </physiologicalReaction>
</comment>
<evidence type="ECO:0000256" key="11">
    <source>
        <dbReference type="ARBA" id="ARBA00023274"/>
    </source>
</evidence>
<protein>
    <recommendedName>
        <fullName evidence="12">signal-recognition-particle GTPase</fullName>
        <ecNumber evidence="12">3.6.5.4</ecNumber>
    </recommendedName>
</protein>
<dbReference type="Gene3D" id="1.10.260.30">
    <property type="entry name" value="Signal recognition particle, SRP54 subunit, M-domain"/>
    <property type="match status" value="1"/>
</dbReference>
<evidence type="ECO:0000256" key="9">
    <source>
        <dbReference type="ARBA" id="ARBA00023134"/>
    </source>
</evidence>
<dbReference type="GO" id="GO:0008312">
    <property type="term" value="F:7S RNA binding"/>
    <property type="evidence" value="ECO:0007669"/>
    <property type="project" value="InterPro"/>
</dbReference>
<dbReference type="InterPro" id="IPR000897">
    <property type="entry name" value="SRP54_GTPase_dom"/>
</dbReference>
<dbReference type="PROSITE" id="PS00300">
    <property type="entry name" value="SRP54"/>
    <property type="match status" value="1"/>
</dbReference>
<keyword evidence="4" id="KW-0963">Cytoplasm</keyword>
<dbReference type="GO" id="GO:0005783">
    <property type="term" value="C:endoplasmic reticulum"/>
    <property type="evidence" value="ECO:0007669"/>
    <property type="project" value="UniProtKB-SubCell"/>
</dbReference>
<dbReference type="NCBIfam" id="TIGR01425">
    <property type="entry name" value="SRP54_euk"/>
    <property type="match status" value="1"/>
</dbReference>
<dbReference type="InterPro" id="IPR004125">
    <property type="entry name" value="Signal_recog_particle_SRP54_M"/>
</dbReference>
<evidence type="ECO:0000256" key="3">
    <source>
        <dbReference type="ARBA" id="ARBA00005450"/>
    </source>
</evidence>
<dbReference type="SMART" id="SM00963">
    <property type="entry name" value="SRP54_N"/>
    <property type="match status" value="1"/>
</dbReference>
<dbReference type="Gene3D" id="3.40.50.300">
    <property type="entry name" value="P-loop containing nucleotide triphosphate hydrolases"/>
    <property type="match status" value="1"/>
</dbReference>
<reference evidence="15 16" key="1">
    <citation type="submission" date="2021-06" db="EMBL/GenBank/DDBJ databases">
        <title>Genome sequence of Babesia caballi.</title>
        <authorList>
            <person name="Yamagishi J."/>
            <person name="Kidaka T."/>
            <person name="Ochi A."/>
        </authorList>
    </citation>
    <scope>NUCLEOTIDE SEQUENCE [LARGE SCALE GENOMIC DNA]</scope>
    <source>
        <strain evidence="15">USDA-D6B2</strain>
    </source>
</reference>
<dbReference type="GO" id="GO:0005525">
    <property type="term" value="F:GTP binding"/>
    <property type="evidence" value="ECO:0007669"/>
    <property type="project" value="UniProtKB-KW"/>
</dbReference>
<dbReference type="InterPro" id="IPR013822">
    <property type="entry name" value="Signal_recog_particl_SRP54_hlx"/>
</dbReference>
<keyword evidence="6" id="KW-0378">Hydrolase</keyword>
<dbReference type="Proteomes" id="UP001497744">
    <property type="component" value="Unassembled WGS sequence"/>
</dbReference>
<organism evidence="15 16">
    <name type="scientific">Babesia caballi</name>
    <dbReference type="NCBI Taxonomy" id="5871"/>
    <lineage>
        <taxon>Eukaryota</taxon>
        <taxon>Sar</taxon>
        <taxon>Alveolata</taxon>
        <taxon>Apicomplexa</taxon>
        <taxon>Aconoidasida</taxon>
        <taxon>Piroplasmida</taxon>
        <taxon>Babesiidae</taxon>
        <taxon>Babesia</taxon>
    </lineage>
</organism>
<dbReference type="EC" id="3.6.5.4" evidence="12"/>
<dbReference type="HAMAP" id="MF_00306">
    <property type="entry name" value="SRP54"/>
    <property type="match status" value="1"/>
</dbReference>
<evidence type="ECO:0000256" key="4">
    <source>
        <dbReference type="ARBA" id="ARBA00022490"/>
    </source>
</evidence>
<evidence type="ECO:0000256" key="10">
    <source>
        <dbReference type="ARBA" id="ARBA00023135"/>
    </source>
</evidence>
<gene>
    <name evidence="15" type="ORF">BcabD6B2_24030</name>
</gene>
<evidence type="ECO:0000259" key="14">
    <source>
        <dbReference type="PROSITE" id="PS00300"/>
    </source>
</evidence>
<dbReference type="SMART" id="SM00382">
    <property type="entry name" value="AAA"/>
    <property type="match status" value="1"/>
</dbReference>
<dbReference type="InterPro" id="IPR022941">
    <property type="entry name" value="SRP54"/>
</dbReference>
<comment type="subcellular location">
    <subcellularLocation>
        <location evidence="2">Cytoplasm</location>
    </subcellularLocation>
    <subcellularLocation>
        <location evidence="1">Endoplasmic reticulum</location>
    </subcellularLocation>
</comment>
<dbReference type="Pfam" id="PF00448">
    <property type="entry name" value="SRP54"/>
    <property type="match status" value="1"/>
</dbReference>
<dbReference type="CDD" id="cd17875">
    <property type="entry name" value="SRP54_G"/>
    <property type="match status" value="1"/>
</dbReference>
<evidence type="ECO:0000256" key="8">
    <source>
        <dbReference type="ARBA" id="ARBA00022884"/>
    </source>
</evidence>
<dbReference type="GO" id="GO:0003924">
    <property type="term" value="F:GTPase activity"/>
    <property type="evidence" value="ECO:0007669"/>
    <property type="project" value="InterPro"/>
</dbReference>
<dbReference type="GO" id="GO:0005829">
    <property type="term" value="C:cytosol"/>
    <property type="evidence" value="ECO:0007669"/>
    <property type="project" value="TreeGrafter"/>
</dbReference>
<dbReference type="Pfam" id="PF02978">
    <property type="entry name" value="SRP_SPB"/>
    <property type="match status" value="1"/>
</dbReference>
<dbReference type="PANTHER" id="PTHR11564">
    <property type="entry name" value="SIGNAL RECOGNITION PARTICLE 54K PROTEIN SRP54"/>
    <property type="match status" value="1"/>
</dbReference>
<evidence type="ECO:0000256" key="2">
    <source>
        <dbReference type="ARBA" id="ARBA00004496"/>
    </source>
</evidence>
<dbReference type="InterPro" id="IPR036891">
    <property type="entry name" value="Signal_recog_part_SRP54_M_sf"/>
</dbReference>
<keyword evidence="9" id="KW-0342">GTP-binding</keyword>
<dbReference type="InterPro" id="IPR006325">
    <property type="entry name" value="SRP54_euk"/>
</dbReference>
<dbReference type="SUPFAM" id="SSF52540">
    <property type="entry name" value="P-loop containing nucleoside triphosphate hydrolases"/>
    <property type="match status" value="1"/>
</dbReference>
<dbReference type="InterPro" id="IPR036225">
    <property type="entry name" value="SRP/SRP_N"/>
</dbReference>
<dbReference type="GO" id="GO:0030942">
    <property type="term" value="F:endoplasmic reticulum signal peptide binding"/>
    <property type="evidence" value="ECO:0007669"/>
    <property type="project" value="TreeGrafter"/>
</dbReference>
<dbReference type="Pfam" id="PF02881">
    <property type="entry name" value="SRP54_N"/>
    <property type="match status" value="1"/>
</dbReference>
<proteinExistence type="inferred from homology"/>
<dbReference type="AlphaFoldDB" id="A0AAV4LS34"/>
<feature type="domain" description="SRP54-type proteins GTP-binding" evidence="14">
    <location>
        <begin position="269"/>
        <end position="282"/>
    </location>
</feature>
<dbReference type="InterPro" id="IPR003593">
    <property type="entry name" value="AAA+_ATPase"/>
</dbReference>
<dbReference type="InterPro" id="IPR042101">
    <property type="entry name" value="SRP54_N_sf"/>
</dbReference>
<dbReference type="SUPFAM" id="SSF47446">
    <property type="entry name" value="Signal peptide-binding domain"/>
    <property type="match status" value="1"/>
</dbReference>
<dbReference type="GO" id="GO:0006616">
    <property type="term" value="P:SRP-dependent cotranslational protein targeting to membrane, translocation"/>
    <property type="evidence" value="ECO:0007669"/>
    <property type="project" value="TreeGrafter"/>
</dbReference>
<name>A0AAV4LS34_BABCB</name>
<dbReference type="SUPFAM" id="SSF47364">
    <property type="entry name" value="Domain of the SRP/SRP receptor G-proteins"/>
    <property type="match status" value="1"/>
</dbReference>
<sequence>MVLAELGGQISQAFRKLHARTIITEEVIDEVIGDIVRALLSADVNVKLVRQLKENVKLQTRLNADALGANKRRFIQKTVIEQFISMLSSDREPFTPKKGQPNVIMFVGLQGAGKTTTCTKFAYHYQRKGWRTALICADTFRAGAFDQLKQNAAKVKIPFFGSYSEANAVRVAAEGVAKFKEGQYDIIIVDTSGRHKQEESLFEEMRLIYDAVQPDDVVFVMDSHIGQACYDQAAAFKKAVDVGSVIITKLDGHARGGGALAAVAATDSPIIFIGHGEHFDDFEKFEAKSFVSRLLGMGDIGGLVSTIQQVVNMGNNQEMADRISAGKFTIRDMYDQFQNLLKMGPLSQVMSMFPGVAPGILGSGSEQDSVNRIKRFLYIMDSMNDEELDCAKPLSESRVARIARGSGCKIADVTVLLDNHKMLQRLVGNLGKAGLNKESAMQSVMRNPQQMLGRLQNMIDPKLLQRMGGASNLLNFMKECSQGEMGSLMKQMGGAGKRALHALLEPVDGHDRLLDVAPLVVLLPRHDLHAQGVAQHVAAHTGLPQQDALAVDGDHQVEVELDVERPPADGAPRLLVEREHVVLDYAVERAQRYEDVHQPALEEQRGVGPVARVAHPREVALGPAPRLRQLEVQAGLQALQVRPLLPDVRPGDCVVQHDLEVALALDPLGEREGVQVLALRYELQVADVVSNVIFYPRALRAHHRLLPYIVVAWPLRCEARRGQGPQRQRRVLERQRGAREGLALHQPSQRLDAAQDAFLRPVH</sequence>
<evidence type="ECO:0000313" key="16">
    <source>
        <dbReference type="Proteomes" id="UP001497744"/>
    </source>
</evidence>
<dbReference type="Gene3D" id="1.20.120.140">
    <property type="entry name" value="Signal recognition particle SRP54, nucleotide-binding domain"/>
    <property type="match status" value="1"/>
</dbReference>
<keyword evidence="8" id="KW-0694">RNA-binding</keyword>
<comment type="caution">
    <text evidence="15">The sequence shown here is derived from an EMBL/GenBank/DDBJ whole genome shotgun (WGS) entry which is preliminary data.</text>
</comment>
<dbReference type="SMART" id="SM00962">
    <property type="entry name" value="SRP54"/>
    <property type="match status" value="1"/>
</dbReference>
<evidence type="ECO:0000256" key="5">
    <source>
        <dbReference type="ARBA" id="ARBA00022741"/>
    </source>
</evidence>
<evidence type="ECO:0000256" key="7">
    <source>
        <dbReference type="ARBA" id="ARBA00022824"/>
    </source>
</evidence>
<evidence type="ECO:0000313" key="15">
    <source>
        <dbReference type="EMBL" id="GIX62968.1"/>
    </source>
</evidence>